<dbReference type="Proteomes" id="UP001058974">
    <property type="component" value="Chromosome 5"/>
</dbReference>
<dbReference type="EMBL" id="JAMSHJ010000005">
    <property type="protein sequence ID" value="KAI5405486.1"/>
    <property type="molecule type" value="Genomic_DNA"/>
</dbReference>
<protein>
    <recommendedName>
        <fullName evidence="2">DUF8039 domain-containing protein</fullName>
    </recommendedName>
</protein>
<organism evidence="3 4">
    <name type="scientific">Pisum sativum</name>
    <name type="common">Garden pea</name>
    <name type="synonym">Lathyrus oleraceus</name>
    <dbReference type="NCBI Taxonomy" id="3888"/>
    <lineage>
        <taxon>Eukaryota</taxon>
        <taxon>Viridiplantae</taxon>
        <taxon>Streptophyta</taxon>
        <taxon>Embryophyta</taxon>
        <taxon>Tracheophyta</taxon>
        <taxon>Spermatophyta</taxon>
        <taxon>Magnoliopsida</taxon>
        <taxon>eudicotyledons</taxon>
        <taxon>Gunneridae</taxon>
        <taxon>Pentapetalae</taxon>
        <taxon>rosids</taxon>
        <taxon>fabids</taxon>
        <taxon>Fabales</taxon>
        <taxon>Fabaceae</taxon>
        <taxon>Papilionoideae</taxon>
        <taxon>50 kb inversion clade</taxon>
        <taxon>NPAAA clade</taxon>
        <taxon>Hologalegina</taxon>
        <taxon>IRL clade</taxon>
        <taxon>Fabeae</taxon>
        <taxon>Lathyrus</taxon>
    </lineage>
</organism>
<dbReference type="Pfam" id="PF26133">
    <property type="entry name" value="DUF8039"/>
    <property type="match status" value="1"/>
</dbReference>
<sequence>MNESKEKIWSEIKRCFNIEEERRAFKSKRQDPVFQRISATNRERASSPAYPYRKGRVGYGRLEQSMLQKEESSETSLPAHVLWKEARVGKSGVPQEEVLHVYQKCEELSQSLSPDDTKGILSRALDVPEYSGRVMRGKGFGVTPTSLSIKKGKAPSNRELHARLEAMQAELDALRREREASASTVYRDASNKESINCTFQPNIPEGISHCQLYLSSPYYRMVGKGKVHNVSGVLLHTRELPAGCLKVSVDIAVEPNAALPYPSDDSDATTVHEAVGSFVAWPTNLICVGYEVWDITLGGGRTRKETCMDHINMGSSFLTMVGSLRMG</sequence>
<keyword evidence="1" id="KW-0175">Coiled coil</keyword>
<keyword evidence="4" id="KW-1185">Reference proteome</keyword>
<evidence type="ECO:0000313" key="3">
    <source>
        <dbReference type="EMBL" id="KAI5405486.1"/>
    </source>
</evidence>
<name>A0A9D5AF36_PEA</name>
<comment type="caution">
    <text evidence="3">The sequence shown here is derived from an EMBL/GenBank/DDBJ whole genome shotgun (WGS) entry which is preliminary data.</text>
</comment>
<evidence type="ECO:0000256" key="1">
    <source>
        <dbReference type="SAM" id="Coils"/>
    </source>
</evidence>
<evidence type="ECO:0000259" key="2">
    <source>
        <dbReference type="Pfam" id="PF26133"/>
    </source>
</evidence>
<dbReference type="PANTHER" id="PTHR33018">
    <property type="entry name" value="OS10G0338966 PROTEIN-RELATED"/>
    <property type="match status" value="1"/>
</dbReference>
<accession>A0A9D5AF36</accession>
<evidence type="ECO:0000313" key="4">
    <source>
        <dbReference type="Proteomes" id="UP001058974"/>
    </source>
</evidence>
<gene>
    <name evidence="3" type="ORF">KIW84_052319</name>
</gene>
<feature type="domain" description="DUF8039" evidence="2">
    <location>
        <begin position="202"/>
        <end position="287"/>
    </location>
</feature>
<feature type="coiled-coil region" evidence="1">
    <location>
        <begin position="157"/>
        <end position="184"/>
    </location>
</feature>
<dbReference type="InterPro" id="IPR058352">
    <property type="entry name" value="DUF8039"/>
</dbReference>
<dbReference type="PANTHER" id="PTHR33018:SF31">
    <property type="entry name" value="TRANSPOSASE, PTTA_EN_SPM, PLANT"/>
    <property type="match status" value="1"/>
</dbReference>
<dbReference type="AlphaFoldDB" id="A0A9D5AF36"/>
<reference evidence="3 4" key="1">
    <citation type="journal article" date="2022" name="Nat. Genet.">
        <title>Improved pea reference genome and pan-genome highlight genomic features and evolutionary characteristics.</title>
        <authorList>
            <person name="Yang T."/>
            <person name="Liu R."/>
            <person name="Luo Y."/>
            <person name="Hu S."/>
            <person name="Wang D."/>
            <person name="Wang C."/>
            <person name="Pandey M.K."/>
            <person name="Ge S."/>
            <person name="Xu Q."/>
            <person name="Li N."/>
            <person name="Li G."/>
            <person name="Huang Y."/>
            <person name="Saxena R.K."/>
            <person name="Ji Y."/>
            <person name="Li M."/>
            <person name="Yan X."/>
            <person name="He Y."/>
            <person name="Liu Y."/>
            <person name="Wang X."/>
            <person name="Xiang C."/>
            <person name="Varshney R.K."/>
            <person name="Ding H."/>
            <person name="Gao S."/>
            <person name="Zong X."/>
        </authorList>
    </citation>
    <scope>NUCLEOTIDE SEQUENCE [LARGE SCALE GENOMIC DNA]</scope>
    <source>
        <strain evidence="3 4">cv. Zhongwan 6</strain>
    </source>
</reference>
<dbReference type="Gramene" id="Psat05G0231900-T1">
    <property type="protein sequence ID" value="KAI5405486.1"/>
    <property type="gene ID" value="KIW84_052319"/>
</dbReference>
<proteinExistence type="predicted"/>